<organism evidence="1 2">
    <name type="scientific">Leucocoprinus birnbaumii</name>
    <dbReference type="NCBI Taxonomy" id="56174"/>
    <lineage>
        <taxon>Eukaryota</taxon>
        <taxon>Fungi</taxon>
        <taxon>Dikarya</taxon>
        <taxon>Basidiomycota</taxon>
        <taxon>Agaricomycotina</taxon>
        <taxon>Agaricomycetes</taxon>
        <taxon>Agaricomycetidae</taxon>
        <taxon>Agaricales</taxon>
        <taxon>Agaricineae</taxon>
        <taxon>Agaricaceae</taxon>
        <taxon>Leucocoprinus</taxon>
    </lineage>
</organism>
<keyword evidence="2" id="KW-1185">Reference proteome</keyword>
<protein>
    <submittedName>
        <fullName evidence="1">Uncharacterized protein</fullName>
    </submittedName>
</protein>
<dbReference type="AlphaFoldDB" id="A0AAD5YPW1"/>
<dbReference type="Proteomes" id="UP001213000">
    <property type="component" value="Unassembled WGS sequence"/>
</dbReference>
<name>A0AAD5YPW1_9AGAR</name>
<evidence type="ECO:0000313" key="2">
    <source>
        <dbReference type="Proteomes" id="UP001213000"/>
    </source>
</evidence>
<comment type="caution">
    <text evidence="1">The sequence shown here is derived from an EMBL/GenBank/DDBJ whole genome shotgun (WGS) entry which is preliminary data.</text>
</comment>
<proteinExistence type="predicted"/>
<sequence length="126" mass="14397">MITPDRLPRPTITFPFVPNRVAAAVVESLVEKLATSSPAVKQEDLEALRISDSDKDGRKRKREIAKLEDPNCLPEVDLDAWKEGGNMRTEWLKRDRDGKQEMNHLLNSWSTLGSNDFLLLKQRLEV</sequence>
<evidence type="ECO:0000313" key="1">
    <source>
        <dbReference type="EMBL" id="KAJ3561097.1"/>
    </source>
</evidence>
<reference evidence="1" key="1">
    <citation type="submission" date="2022-07" db="EMBL/GenBank/DDBJ databases">
        <title>Genome Sequence of Leucocoprinus birnbaumii.</title>
        <authorList>
            <person name="Buettner E."/>
        </authorList>
    </citation>
    <scope>NUCLEOTIDE SEQUENCE</scope>
    <source>
        <strain evidence="1">VT141</strain>
    </source>
</reference>
<gene>
    <name evidence="1" type="ORF">NP233_g10407</name>
</gene>
<dbReference type="EMBL" id="JANIEX010001056">
    <property type="protein sequence ID" value="KAJ3561097.1"/>
    <property type="molecule type" value="Genomic_DNA"/>
</dbReference>
<accession>A0AAD5YPW1</accession>